<dbReference type="InterPro" id="IPR043504">
    <property type="entry name" value="Peptidase_S1_PA_chymotrypsin"/>
</dbReference>
<dbReference type="HOGENOM" id="CLU_091277_0_0_11"/>
<protein>
    <submittedName>
        <fullName evidence="6">Trypsin-like serine protease</fullName>
    </submittedName>
    <submittedName>
        <fullName evidence="5">V8-like Glu-specific endopeptidase</fullName>
    </submittedName>
</protein>
<name>A0A0F6R0G8_9CORY</name>
<keyword evidence="3" id="KW-0732">Signal</keyword>
<dbReference type="KEGG" id="cku:UL82_07855"/>
<dbReference type="InterPro" id="IPR001254">
    <property type="entry name" value="Trypsin_dom"/>
</dbReference>
<dbReference type="GO" id="GO:0004252">
    <property type="term" value="F:serine-type endopeptidase activity"/>
    <property type="evidence" value="ECO:0007669"/>
    <property type="project" value="InterPro"/>
</dbReference>
<dbReference type="PANTHER" id="PTHR24276:SF98">
    <property type="entry name" value="FI18310P1-RELATED"/>
    <property type="match status" value="1"/>
</dbReference>
<dbReference type="PRINTS" id="PR00722">
    <property type="entry name" value="CHYMOTRYPSIN"/>
</dbReference>
<keyword evidence="6" id="KW-0378">Hydrolase</keyword>
<dbReference type="EMBL" id="CP011312">
    <property type="protein sequence ID" value="AKE41732.1"/>
    <property type="molecule type" value="Genomic_DNA"/>
</dbReference>
<evidence type="ECO:0000256" key="3">
    <source>
        <dbReference type="SAM" id="SignalP"/>
    </source>
</evidence>
<evidence type="ECO:0000313" key="5">
    <source>
        <dbReference type="EMBL" id="AKE41732.1"/>
    </source>
</evidence>
<dbReference type="STRING" id="35755.UL82_07855"/>
<feature type="chain" id="PRO_5043119933" evidence="3">
    <location>
        <begin position="26"/>
        <end position="266"/>
    </location>
</feature>
<evidence type="ECO:0000259" key="4">
    <source>
        <dbReference type="PROSITE" id="PS50240"/>
    </source>
</evidence>
<keyword evidence="7" id="KW-1185">Reference proteome</keyword>
<dbReference type="GO" id="GO:0006508">
    <property type="term" value="P:proteolysis"/>
    <property type="evidence" value="ECO:0007669"/>
    <property type="project" value="UniProtKB-KW"/>
</dbReference>
<dbReference type="RefSeq" id="WP_046440141.1">
    <property type="nucleotide sequence ID" value="NZ_CP011312.1"/>
</dbReference>
<evidence type="ECO:0000313" key="8">
    <source>
        <dbReference type="Proteomes" id="UP000271380"/>
    </source>
</evidence>
<organism evidence="5 7">
    <name type="scientific">Corynebacterium kutscheri</name>
    <dbReference type="NCBI Taxonomy" id="35755"/>
    <lineage>
        <taxon>Bacteria</taxon>
        <taxon>Bacillati</taxon>
        <taxon>Actinomycetota</taxon>
        <taxon>Actinomycetes</taxon>
        <taxon>Mycobacteriales</taxon>
        <taxon>Corynebacteriaceae</taxon>
        <taxon>Corynebacterium</taxon>
    </lineage>
</organism>
<dbReference type="Gene3D" id="2.40.10.10">
    <property type="entry name" value="Trypsin-like serine proteases"/>
    <property type="match status" value="2"/>
</dbReference>
<dbReference type="PANTHER" id="PTHR24276">
    <property type="entry name" value="POLYSERASE-RELATED"/>
    <property type="match status" value="1"/>
</dbReference>
<dbReference type="OrthoDB" id="9815928at2"/>
<evidence type="ECO:0000313" key="7">
    <source>
        <dbReference type="Proteomes" id="UP000033457"/>
    </source>
</evidence>
<dbReference type="Pfam" id="PF00089">
    <property type="entry name" value="Trypsin"/>
    <property type="match status" value="1"/>
</dbReference>
<feature type="domain" description="Peptidase S1" evidence="4">
    <location>
        <begin position="26"/>
        <end position="215"/>
    </location>
</feature>
<dbReference type="EMBL" id="LR134377">
    <property type="protein sequence ID" value="VEH09008.1"/>
    <property type="molecule type" value="Genomic_DNA"/>
</dbReference>
<sequence length="266" mass="26948">MKLRSAIAVVLSSIIALTNVSPAEAVIGGRANTADSVARIILGNSLCAGTLITPEWVLTAKHCITEGGSRIDVAGQAFAATEAILHPEADLAVIRLNGSASATPAPLSGENLQPGARGVISGFGGFNARFIGSGQAYAADATIARRVTHLPSDDPSATLLEGHVTGGRAQHGDSGGPLFVGASVAGVTSMASETGTGAFFVPVAEHLDWISRHTGTARPAVIGSPSPLVDAEVFPTVLPAPQVPAIGISEIESLLNYGFDVRVLSS</sequence>
<dbReference type="InterPro" id="IPR009003">
    <property type="entry name" value="Peptidase_S1_PA"/>
</dbReference>
<dbReference type="Proteomes" id="UP000033457">
    <property type="component" value="Chromosome"/>
</dbReference>
<keyword evidence="2" id="KW-1015">Disulfide bond</keyword>
<dbReference type="InterPro" id="IPR001314">
    <property type="entry name" value="Peptidase_S1A"/>
</dbReference>
<reference evidence="6 8" key="2">
    <citation type="submission" date="2018-12" db="EMBL/GenBank/DDBJ databases">
        <authorList>
            <consortium name="Pathogen Informatics"/>
        </authorList>
    </citation>
    <scope>NUCLEOTIDE SEQUENCE [LARGE SCALE GENOMIC DNA]</scope>
    <source>
        <strain evidence="6 8">NCTC949</strain>
    </source>
</reference>
<dbReference type="PROSITE" id="PS50240">
    <property type="entry name" value="TRYPSIN_DOM"/>
    <property type="match status" value="1"/>
</dbReference>
<dbReference type="SUPFAM" id="SSF50494">
    <property type="entry name" value="Trypsin-like serine proteases"/>
    <property type="match status" value="1"/>
</dbReference>
<evidence type="ECO:0000256" key="2">
    <source>
        <dbReference type="ARBA" id="ARBA00023157"/>
    </source>
</evidence>
<feature type="signal peptide" evidence="3">
    <location>
        <begin position="1"/>
        <end position="25"/>
    </location>
</feature>
<proteinExistence type="inferred from homology"/>
<reference evidence="5 7" key="1">
    <citation type="journal article" date="2015" name="Genome Announc.">
        <title>Complete Genome Sequence of Corynebacterium kutscheri DSM 20755, a Corynebacterial Type Strain with Remarkably Low G+C Content of Chromosomal DNA.</title>
        <authorList>
            <person name="Ruckert C."/>
            <person name="Albersmeier A."/>
            <person name="Winkler A."/>
            <person name="Tauch A."/>
        </authorList>
    </citation>
    <scope>NUCLEOTIDE SEQUENCE [LARGE SCALE GENOMIC DNA]</scope>
    <source>
        <strain evidence="5 7">DSM 20755</strain>
    </source>
</reference>
<dbReference type="InterPro" id="IPR050430">
    <property type="entry name" value="Peptidase_S1"/>
</dbReference>
<evidence type="ECO:0000313" key="6">
    <source>
        <dbReference type="EMBL" id="VEH09008.1"/>
    </source>
</evidence>
<accession>A0A0F6R0G8</accession>
<dbReference type="Proteomes" id="UP000271380">
    <property type="component" value="Chromosome"/>
</dbReference>
<gene>
    <name evidence="6" type="primary">sprX</name>
    <name evidence="6" type="ORF">NCTC949_02134</name>
    <name evidence="5" type="ORF">UL82_07855</name>
</gene>
<dbReference type="SMART" id="SM00020">
    <property type="entry name" value="Tryp_SPc"/>
    <property type="match status" value="1"/>
</dbReference>
<evidence type="ECO:0000256" key="1">
    <source>
        <dbReference type="ARBA" id="ARBA00007664"/>
    </source>
</evidence>
<dbReference type="AlphaFoldDB" id="A0A0F6R0G8"/>
<keyword evidence="6" id="KW-0645">Protease</keyword>
<comment type="similarity">
    <text evidence="1">Belongs to the peptidase S1 family.</text>
</comment>